<organism evidence="3 4">
    <name type="scientific">Paenibacillus chibensis</name>
    <dbReference type="NCBI Taxonomy" id="59846"/>
    <lineage>
        <taxon>Bacteria</taxon>
        <taxon>Bacillati</taxon>
        <taxon>Bacillota</taxon>
        <taxon>Bacilli</taxon>
        <taxon>Bacillales</taxon>
        <taxon>Paenibacillaceae</taxon>
        <taxon>Paenibacillus</taxon>
    </lineage>
</organism>
<evidence type="ECO:0000259" key="2">
    <source>
        <dbReference type="Pfam" id="PF13349"/>
    </source>
</evidence>
<dbReference type="InterPro" id="IPR025164">
    <property type="entry name" value="Toastrack_DUF4097"/>
</dbReference>
<evidence type="ECO:0000256" key="1">
    <source>
        <dbReference type="SAM" id="SignalP"/>
    </source>
</evidence>
<dbReference type="Proteomes" id="UP001343257">
    <property type="component" value="Unassembled WGS sequence"/>
</dbReference>
<keyword evidence="1" id="KW-0732">Signal</keyword>
<dbReference type="RefSeq" id="WP_328277962.1">
    <property type="nucleotide sequence ID" value="NZ_JARTLD010000028.1"/>
</dbReference>
<dbReference type="Pfam" id="PF13349">
    <property type="entry name" value="DUF4097"/>
    <property type="match status" value="1"/>
</dbReference>
<dbReference type="PROSITE" id="PS51257">
    <property type="entry name" value="PROKAR_LIPOPROTEIN"/>
    <property type="match status" value="1"/>
</dbReference>
<feature type="domain" description="DUF4097" evidence="2">
    <location>
        <begin position="169"/>
        <end position="245"/>
    </location>
</feature>
<feature type="chain" id="PRO_5047259787" evidence="1">
    <location>
        <begin position="21"/>
        <end position="291"/>
    </location>
</feature>
<accession>A0ABU6PUV4</accession>
<comment type="caution">
    <text evidence="3">The sequence shown here is derived from an EMBL/GenBank/DDBJ whole genome shotgun (WGS) entry which is preliminary data.</text>
</comment>
<name>A0ABU6PUV4_9BACL</name>
<dbReference type="EMBL" id="JARTLD010000028">
    <property type="protein sequence ID" value="MED5017951.1"/>
    <property type="molecule type" value="Genomic_DNA"/>
</dbReference>
<sequence length="291" mass="30526">MHNAYIRAAVAAMLSVMLLAGCDTVNDAAQKVRQDAHEVAQAAGDSVAGKVNGITDRMKSGGEHIERTAEREIGSESALRIDHKVGSISIVPGAGKTASVKTTIWFLNEKSYRSIAENAETSLVAKNGKLEIVTNPIGDPGRDLWEWAESKYGYSEFLIDYEIQVPEAIKSFDIANDVGGITMNQLNGTYRVNNNVGTIVVEDAQLAGKSSIKSEAGSVQIGISGMEKDSSLTAKTNVGSIHATLADTLACTLKLDSDLGIISGGSRGKTDINGGGPQITLSSSVGAISVE</sequence>
<feature type="signal peptide" evidence="1">
    <location>
        <begin position="1"/>
        <end position="20"/>
    </location>
</feature>
<gene>
    <name evidence="3" type="ORF">P9847_11625</name>
</gene>
<protein>
    <submittedName>
        <fullName evidence="3">DUF4097 family beta strand repeat-containing protein</fullName>
    </submittedName>
</protein>
<reference evidence="3 4" key="1">
    <citation type="submission" date="2023-03" db="EMBL/GenBank/DDBJ databases">
        <title>Bacillus Genome Sequencing.</title>
        <authorList>
            <person name="Dunlap C."/>
        </authorList>
    </citation>
    <scope>NUCLEOTIDE SEQUENCE [LARGE SCALE GENOMIC DNA]</scope>
    <source>
        <strain evidence="3 4">NRS-52</strain>
    </source>
</reference>
<keyword evidence="4" id="KW-1185">Reference proteome</keyword>
<evidence type="ECO:0000313" key="4">
    <source>
        <dbReference type="Proteomes" id="UP001343257"/>
    </source>
</evidence>
<proteinExistence type="predicted"/>
<evidence type="ECO:0000313" key="3">
    <source>
        <dbReference type="EMBL" id="MED5017951.1"/>
    </source>
</evidence>